<organism evidence="2 3">
    <name type="scientific">Cystobacter fuscus</name>
    <dbReference type="NCBI Taxonomy" id="43"/>
    <lineage>
        <taxon>Bacteria</taxon>
        <taxon>Pseudomonadati</taxon>
        <taxon>Myxococcota</taxon>
        <taxon>Myxococcia</taxon>
        <taxon>Myxococcales</taxon>
        <taxon>Cystobacterineae</taxon>
        <taxon>Archangiaceae</taxon>
        <taxon>Cystobacter</taxon>
    </lineage>
</organism>
<dbReference type="PANTHER" id="PTHR38436">
    <property type="entry name" value="POLYKETIDE CYCLASE SNOAL-LIKE DOMAIN"/>
    <property type="match status" value="1"/>
</dbReference>
<reference evidence="2 3" key="1">
    <citation type="submission" date="2017-06" db="EMBL/GenBank/DDBJ databases">
        <title>Sequencing and comparative analysis of myxobacterial genomes.</title>
        <authorList>
            <person name="Rupp O."/>
            <person name="Goesmann A."/>
            <person name="Sogaard-Andersen L."/>
        </authorList>
    </citation>
    <scope>NUCLEOTIDE SEQUENCE [LARGE SCALE GENOMIC DNA]</scope>
    <source>
        <strain evidence="2 3">DSM 52655</strain>
    </source>
</reference>
<dbReference type="GO" id="GO:0030638">
    <property type="term" value="P:polyketide metabolic process"/>
    <property type="evidence" value="ECO:0007669"/>
    <property type="project" value="InterPro"/>
</dbReference>
<dbReference type="PANTHER" id="PTHR38436:SF1">
    <property type="entry name" value="ESTER CYCLASE"/>
    <property type="match status" value="1"/>
</dbReference>
<evidence type="ECO:0000313" key="2">
    <source>
        <dbReference type="EMBL" id="ATB42154.1"/>
    </source>
</evidence>
<dbReference type="EMBL" id="CP022098">
    <property type="protein sequence ID" value="ATB42154.1"/>
    <property type="molecule type" value="Genomic_DNA"/>
</dbReference>
<dbReference type="Gene3D" id="3.10.450.50">
    <property type="match status" value="1"/>
</dbReference>
<gene>
    <name evidence="2" type="ORF">CYFUS_007631</name>
</gene>
<dbReference type="InterPro" id="IPR009959">
    <property type="entry name" value="Cyclase_SnoaL-like"/>
</dbReference>
<dbReference type="Pfam" id="PF12680">
    <property type="entry name" value="SnoaL_2"/>
    <property type="match status" value="1"/>
</dbReference>
<name>A0A250JE19_9BACT</name>
<dbReference type="KEGG" id="cfus:CYFUS_007631"/>
<dbReference type="InterPro" id="IPR032710">
    <property type="entry name" value="NTF2-like_dom_sf"/>
</dbReference>
<evidence type="ECO:0000259" key="1">
    <source>
        <dbReference type="Pfam" id="PF12680"/>
    </source>
</evidence>
<evidence type="ECO:0000313" key="3">
    <source>
        <dbReference type="Proteomes" id="UP000217257"/>
    </source>
</evidence>
<dbReference type="SUPFAM" id="SSF54427">
    <property type="entry name" value="NTF2-like"/>
    <property type="match status" value="1"/>
</dbReference>
<protein>
    <recommendedName>
        <fullName evidence="1">SnoaL-like domain-containing protein</fullName>
    </recommendedName>
</protein>
<dbReference type="RefSeq" id="WP_095989750.1">
    <property type="nucleotide sequence ID" value="NZ_CP022098.1"/>
</dbReference>
<dbReference type="Proteomes" id="UP000217257">
    <property type="component" value="Chromosome"/>
</dbReference>
<sequence>MTKNEQVIRALYEAAEVQDVKKFVSLFANDGYFYDVSAGRKYRGDEIGRTVEIYATAFPDMHRALDKFYVSGDVVVVELSLNGTHRGPLELPVGTIPATGKEIHAPCCDVFHLKDGKVQSFHCYTAATILLGQLEVLTNLEAAIKRA</sequence>
<dbReference type="InterPro" id="IPR037401">
    <property type="entry name" value="SnoaL-like"/>
</dbReference>
<proteinExistence type="predicted"/>
<accession>A0A250JE19</accession>
<dbReference type="AlphaFoldDB" id="A0A250JE19"/>
<feature type="domain" description="SnoaL-like" evidence="1">
    <location>
        <begin position="8"/>
        <end position="119"/>
    </location>
</feature>